<dbReference type="GO" id="GO:0003677">
    <property type="term" value="F:DNA binding"/>
    <property type="evidence" value="ECO:0007669"/>
    <property type="project" value="UniProtKB-KW"/>
</dbReference>
<dbReference type="EMBL" id="JADMCD010000010">
    <property type="protein sequence ID" value="MBF8642544.1"/>
    <property type="molecule type" value="Genomic_DNA"/>
</dbReference>
<dbReference type="PANTHER" id="PTHR46565:SF20">
    <property type="entry name" value="COLD SHOCK DOMAIN-CONTAINING PROTEIN 4"/>
    <property type="match status" value="1"/>
</dbReference>
<dbReference type="InterPro" id="IPR002059">
    <property type="entry name" value="CSP_DNA-bd"/>
</dbReference>
<evidence type="ECO:0000256" key="3">
    <source>
        <dbReference type="ARBA" id="ARBA00023015"/>
    </source>
</evidence>
<dbReference type="RefSeq" id="WP_010795832.1">
    <property type="nucleotide sequence ID" value="NZ_FQYS01000011.1"/>
</dbReference>
<evidence type="ECO:0000256" key="5">
    <source>
        <dbReference type="ARBA" id="ARBA00023159"/>
    </source>
</evidence>
<accession>A0A2X2DI01</accession>
<dbReference type="SUPFAM" id="SSF50249">
    <property type="entry name" value="Nucleic acid-binding proteins"/>
    <property type="match status" value="1"/>
</dbReference>
<evidence type="ECO:0000313" key="8">
    <source>
        <dbReference type="EMBL" id="MBF8642544.1"/>
    </source>
</evidence>
<keyword evidence="5" id="KW-0010">Activator</keyword>
<protein>
    <submittedName>
        <fullName evidence="8">Cold shock domain-containing protein</fullName>
    </submittedName>
    <submittedName>
        <fullName evidence="9">Putative cold shock protein</fullName>
    </submittedName>
</protein>
<dbReference type="InterPro" id="IPR012340">
    <property type="entry name" value="NA-bd_OB-fold"/>
</dbReference>
<reference evidence="8 11" key="2">
    <citation type="submission" date="2020-10" db="EMBL/GenBank/DDBJ databases">
        <title>Genome sequences of Pseudomonas isolates.</title>
        <authorList>
            <person name="Wessels L."/>
            <person name="Reich F."/>
            <person name="Hammerl J."/>
        </authorList>
    </citation>
    <scope>NUCLEOTIDE SEQUENCE [LARGE SCALE GENOMIC DNA]</scope>
    <source>
        <strain evidence="8 11">20-MO00624-0</strain>
    </source>
</reference>
<dbReference type="PIRSF" id="PIRSF002599">
    <property type="entry name" value="Cold_shock_A"/>
    <property type="match status" value="1"/>
</dbReference>
<keyword evidence="2" id="KW-0963">Cytoplasm</keyword>
<evidence type="ECO:0000256" key="1">
    <source>
        <dbReference type="ARBA" id="ARBA00004496"/>
    </source>
</evidence>
<dbReference type="Proteomes" id="UP000250443">
    <property type="component" value="Unassembled WGS sequence"/>
</dbReference>
<dbReference type="PANTHER" id="PTHR46565">
    <property type="entry name" value="COLD SHOCK DOMAIN PROTEIN 2"/>
    <property type="match status" value="1"/>
</dbReference>
<dbReference type="Proteomes" id="UP000626180">
    <property type="component" value="Unassembled WGS sequence"/>
</dbReference>
<keyword evidence="11" id="KW-1185">Reference proteome</keyword>
<comment type="subcellular location">
    <subcellularLocation>
        <location evidence="1">Cytoplasm</location>
    </subcellularLocation>
</comment>
<evidence type="ECO:0000313" key="10">
    <source>
        <dbReference type="Proteomes" id="UP000250443"/>
    </source>
</evidence>
<dbReference type="PROSITE" id="PS51857">
    <property type="entry name" value="CSD_2"/>
    <property type="match status" value="1"/>
</dbReference>
<dbReference type="EMBL" id="UAUF01000014">
    <property type="protein sequence ID" value="SPZ11825.1"/>
    <property type="molecule type" value="Genomic_DNA"/>
</dbReference>
<dbReference type="InterPro" id="IPR011129">
    <property type="entry name" value="CSD"/>
</dbReference>
<dbReference type="Gene3D" id="2.40.50.140">
    <property type="entry name" value="Nucleic acid-binding proteins"/>
    <property type="match status" value="1"/>
</dbReference>
<proteinExistence type="predicted"/>
<dbReference type="PRINTS" id="PR00050">
    <property type="entry name" value="COLDSHOCK"/>
</dbReference>
<dbReference type="CDD" id="cd04458">
    <property type="entry name" value="CSP_CDS"/>
    <property type="match status" value="1"/>
</dbReference>
<name>A0A2X2DI01_PSELU</name>
<dbReference type="AlphaFoldDB" id="A0A2X2DI01"/>
<evidence type="ECO:0000313" key="11">
    <source>
        <dbReference type="Proteomes" id="UP000626180"/>
    </source>
</evidence>
<keyword evidence="3" id="KW-0805">Transcription regulation</keyword>
<dbReference type="SMART" id="SM00357">
    <property type="entry name" value="CSP"/>
    <property type="match status" value="1"/>
</dbReference>
<evidence type="ECO:0000256" key="6">
    <source>
        <dbReference type="ARBA" id="ARBA00023163"/>
    </source>
</evidence>
<dbReference type="GO" id="GO:0005829">
    <property type="term" value="C:cytosol"/>
    <property type="evidence" value="ECO:0007669"/>
    <property type="project" value="UniProtKB-ARBA"/>
</dbReference>
<dbReference type="Pfam" id="PF00313">
    <property type="entry name" value="CSD"/>
    <property type="match status" value="1"/>
</dbReference>
<evidence type="ECO:0000259" key="7">
    <source>
        <dbReference type="PROSITE" id="PS51857"/>
    </source>
</evidence>
<reference evidence="9 10" key="1">
    <citation type="submission" date="2018-06" db="EMBL/GenBank/DDBJ databases">
        <authorList>
            <consortium name="Pathogen Informatics"/>
            <person name="Doyle S."/>
        </authorList>
    </citation>
    <scope>NUCLEOTIDE SEQUENCE [LARGE SCALE GENOMIC DNA]</scope>
    <source>
        <strain evidence="9 10">NCTC11842</strain>
    </source>
</reference>
<feature type="domain" description="CSD" evidence="7">
    <location>
        <begin position="4"/>
        <end position="68"/>
    </location>
</feature>
<evidence type="ECO:0000313" key="9">
    <source>
        <dbReference type="EMBL" id="SPZ11825.1"/>
    </source>
</evidence>
<organism evidence="9 10">
    <name type="scientific">Pseudomonas luteola</name>
    <dbReference type="NCBI Taxonomy" id="47886"/>
    <lineage>
        <taxon>Bacteria</taxon>
        <taxon>Pseudomonadati</taxon>
        <taxon>Pseudomonadota</taxon>
        <taxon>Gammaproteobacteria</taxon>
        <taxon>Pseudomonadales</taxon>
        <taxon>Pseudomonadaceae</taxon>
        <taxon>Pseudomonas</taxon>
    </lineage>
</organism>
<dbReference type="InterPro" id="IPR012156">
    <property type="entry name" value="Cold_shock_CspA"/>
</dbReference>
<sequence length="69" mass="7856">MSIRHQGTIKWFSEDKGFGFIIPQEGPDLFIHTNSFESRSFRGPNEGQLVSYQLIVGPKGFEAGQVRER</sequence>
<gene>
    <name evidence="9" type="primary">capB_3</name>
    <name evidence="8" type="ORF">IRZ65_17850</name>
    <name evidence="9" type="ORF">NCTC11842_04080</name>
</gene>
<keyword evidence="6" id="KW-0804">Transcription</keyword>
<keyword evidence="4" id="KW-0238">DNA-binding</keyword>
<evidence type="ECO:0000256" key="2">
    <source>
        <dbReference type="ARBA" id="ARBA00022490"/>
    </source>
</evidence>
<evidence type="ECO:0000256" key="4">
    <source>
        <dbReference type="ARBA" id="ARBA00023125"/>
    </source>
</evidence>